<evidence type="ECO:0000256" key="4">
    <source>
        <dbReference type="ARBA" id="ARBA00023136"/>
    </source>
</evidence>
<dbReference type="Pfam" id="PF00528">
    <property type="entry name" value="BPD_transp_1"/>
    <property type="match status" value="1"/>
</dbReference>
<dbReference type="InterPro" id="IPR000515">
    <property type="entry name" value="MetI-like"/>
</dbReference>
<evidence type="ECO:0000256" key="3">
    <source>
        <dbReference type="ARBA" id="ARBA00022989"/>
    </source>
</evidence>
<organism evidence="8 9">
    <name type="scientific">Candidatus Nitrospira nitrosa</name>
    <dbReference type="NCBI Taxonomy" id="1742972"/>
    <lineage>
        <taxon>Bacteria</taxon>
        <taxon>Pseudomonadati</taxon>
        <taxon>Nitrospirota</taxon>
        <taxon>Nitrospiria</taxon>
        <taxon>Nitrospirales</taxon>
        <taxon>Nitrospiraceae</taxon>
        <taxon>Nitrospira</taxon>
    </lineage>
</organism>
<dbReference type="SUPFAM" id="SSF161098">
    <property type="entry name" value="MetI-like"/>
    <property type="match status" value="2"/>
</dbReference>
<dbReference type="AlphaFoldDB" id="A0A0S4L8B4"/>
<feature type="transmembrane region" description="Helical" evidence="5">
    <location>
        <begin position="669"/>
        <end position="689"/>
    </location>
</feature>
<dbReference type="CDD" id="cd06261">
    <property type="entry name" value="TM_PBP2"/>
    <property type="match status" value="1"/>
</dbReference>
<evidence type="ECO:0000256" key="1">
    <source>
        <dbReference type="ARBA" id="ARBA00004651"/>
    </source>
</evidence>
<keyword evidence="4 5" id="KW-0472">Membrane</keyword>
<dbReference type="SUPFAM" id="SSF50978">
    <property type="entry name" value="WD40 repeat-like"/>
    <property type="match status" value="1"/>
</dbReference>
<dbReference type="PROSITE" id="PS50928">
    <property type="entry name" value="ABC_TM1"/>
    <property type="match status" value="1"/>
</dbReference>
<keyword evidence="3 5" id="KW-1133">Transmembrane helix</keyword>
<dbReference type="EMBL" id="CZQA01000001">
    <property type="protein sequence ID" value="CUS34028.1"/>
    <property type="molecule type" value="Genomic_DNA"/>
</dbReference>
<feature type="transmembrane region" description="Helical" evidence="5">
    <location>
        <begin position="479"/>
        <end position="499"/>
    </location>
</feature>
<feature type="transmembrane region" description="Helical" evidence="5">
    <location>
        <begin position="511"/>
        <end position="532"/>
    </location>
</feature>
<feature type="transmembrane region" description="Helical" evidence="5">
    <location>
        <begin position="577"/>
        <end position="598"/>
    </location>
</feature>
<feature type="transmembrane region" description="Helical" evidence="5">
    <location>
        <begin position="624"/>
        <end position="642"/>
    </location>
</feature>
<reference evidence="8 9" key="1">
    <citation type="submission" date="2015-10" db="EMBL/GenBank/DDBJ databases">
        <authorList>
            <person name="Gilbert D.G."/>
        </authorList>
    </citation>
    <scope>NUCLEOTIDE SEQUENCE [LARGE SCALE GENOMIC DNA]</scope>
    <source>
        <strain evidence="8">COMA1</strain>
    </source>
</reference>
<dbReference type="InterPro" id="IPR035906">
    <property type="entry name" value="MetI-like_sf"/>
</dbReference>
<sequence length="773" mass="83589">MNVPPLTPVPVPQGESSPGRGPMSAPALLEELFTRRQIRSLTDGVTRLIIKTGGVSIILCILGMCVFLVKEVIPLFLPTQATLSEPVTLSPIKHPVTSALIGIDEHQELAYVLRDDSLEFVFLGEGMAAISKVPSRGLLPDGTVTALARALGKGHSLALATGDSRIIPVTIEFTQDFHDQERSIAPSVKMGTPITAAPTPQAVTKLAYQSTESEARVVALLQDQHLWLTISHSVSRPDGTTSALTTQVDLTPNISGRVTALALASRAELLAVGTADGRVYHFDLRDVTKPLLAETTQASGQDQAITALAYLMGDRSLVVGDAAGQVVVWMPVREHPGTNQTKMTAVHRFTSHLSAVTDITISQRDKGFITTDAEGEIRLHHSTSAQTLLTLAPKQGALRSTYFSPKADGLVSVSENNHLLHYHIANPYPEITLATLFSPVMYEGYERPELVWQSSSGSDDFEAKFSLTPLIFGTVKGTFYAVLLAVPLAVLAAIYTSMFMHPDYRAKIKPIIEIMAALPTVVLGFLAGLWFAPVLERNFPAMTGMVLVTPFAVAISAGLFLMLPASLRHRIRPGVEAFLMMPVIIAVVGGCLATNGWWESFLFDGHYKPWLQAHLGLNYDQRNAIVVGVAMGFAIIPIIYSISEEALTNVPKNLIAGSLALGATRWQTLIYLVLISASPGIFSALMIGLGRAVGETMIVLMATGNTPIMDWSLFNGFRTLSANIAVEIPEAPHGGTLYRTLFLAGLLLFIATFLLNTVAELVRQRLREKYSQF</sequence>
<dbReference type="GO" id="GO:0005886">
    <property type="term" value="C:plasma membrane"/>
    <property type="evidence" value="ECO:0007669"/>
    <property type="project" value="UniProtKB-SubCell"/>
</dbReference>
<dbReference type="GO" id="GO:0055085">
    <property type="term" value="P:transmembrane transport"/>
    <property type="evidence" value="ECO:0007669"/>
    <property type="project" value="InterPro"/>
</dbReference>
<dbReference type="SMART" id="SM00320">
    <property type="entry name" value="WD40"/>
    <property type="match status" value="4"/>
</dbReference>
<evidence type="ECO:0000256" key="6">
    <source>
        <dbReference type="SAM" id="MobiDB-lite"/>
    </source>
</evidence>
<gene>
    <name evidence="8" type="ORF">COMA1_11478</name>
</gene>
<keyword evidence="2 5" id="KW-0812">Transmembrane</keyword>
<dbReference type="Gene3D" id="1.10.3720.10">
    <property type="entry name" value="MetI-like"/>
    <property type="match status" value="2"/>
</dbReference>
<feature type="region of interest" description="Disordered" evidence="6">
    <location>
        <begin position="1"/>
        <end position="23"/>
    </location>
</feature>
<protein>
    <submittedName>
        <fullName evidence="8">Putative Phosphate ABC transporter, permease protein with WD40-like region (Modular protein)</fullName>
    </submittedName>
</protein>
<feature type="transmembrane region" description="Helical" evidence="5">
    <location>
        <begin position="741"/>
        <end position="762"/>
    </location>
</feature>
<feature type="transmembrane region" description="Helical" evidence="5">
    <location>
        <begin position="544"/>
        <end position="565"/>
    </location>
</feature>
<evidence type="ECO:0000313" key="9">
    <source>
        <dbReference type="Proteomes" id="UP000199032"/>
    </source>
</evidence>
<dbReference type="Proteomes" id="UP000199032">
    <property type="component" value="Unassembled WGS sequence"/>
</dbReference>
<keyword evidence="5" id="KW-0813">Transport</keyword>
<dbReference type="RefSeq" id="WP_090745781.1">
    <property type="nucleotide sequence ID" value="NZ_CZQA01000001.1"/>
</dbReference>
<feature type="compositionally biased region" description="Pro residues" evidence="6">
    <location>
        <begin position="1"/>
        <end position="11"/>
    </location>
</feature>
<dbReference type="InterPro" id="IPR001680">
    <property type="entry name" value="WD40_rpt"/>
</dbReference>
<name>A0A0S4L8B4_9BACT</name>
<evidence type="ECO:0000313" key="8">
    <source>
        <dbReference type="EMBL" id="CUS34028.1"/>
    </source>
</evidence>
<dbReference type="Gene3D" id="2.130.10.10">
    <property type="entry name" value="YVTN repeat-like/Quinoprotein amine dehydrogenase"/>
    <property type="match status" value="1"/>
</dbReference>
<dbReference type="PANTHER" id="PTHR42727:SF1">
    <property type="entry name" value="PHOSPHATE TRANSPORT SYSTEM PERMEASE"/>
    <property type="match status" value="1"/>
</dbReference>
<comment type="similarity">
    <text evidence="5">Belongs to the binding-protein-dependent transport system permease family.</text>
</comment>
<comment type="subcellular location">
    <subcellularLocation>
        <location evidence="1 5">Cell membrane</location>
        <topology evidence="1 5">Multi-pass membrane protein</topology>
    </subcellularLocation>
</comment>
<proteinExistence type="inferred from homology"/>
<dbReference type="STRING" id="1742972.COMA1_11478"/>
<dbReference type="OrthoDB" id="9785113at2"/>
<evidence type="ECO:0000256" key="5">
    <source>
        <dbReference type="RuleBase" id="RU363032"/>
    </source>
</evidence>
<feature type="domain" description="ABC transmembrane type-1" evidence="7">
    <location>
        <begin position="471"/>
        <end position="759"/>
    </location>
</feature>
<evidence type="ECO:0000259" key="7">
    <source>
        <dbReference type="PROSITE" id="PS50928"/>
    </source>
</evidence>
<dbReference type="PANTHER" id="PTHR42727">
    <property type="entry name" value="PHOSPHATE TRANSPORT SYSTEM PERMEASE PROTEIN"/>
    <property type="match status" value="1"/>
</dbReference>
<dbReference type="InterPro" id="IPR036322">
    <property type="entry name" value="WD40_repeat_dom_sf"/>
</dbReference>
<keyword evidence="9" id="KW-1185">Reference proteome</keyword>
<accession>A0A0S4L8B4</accession>
<evidence type="ECO:0000256" key="2">
    <source>
        <dbReference type="ARBA" id="ARBA00022692"/>
    </source>
</evidence>
<dbReference type="InterPro" id="IPR015943">
    <property type="entry name" value="WD40/YVTN_repeat-like_dom_sf"/>
</dbReference>